<dbReference type="GO" id="GO:0005524">
    <property type="term" value="F:ATP binding"/>
    <property type="evidence" value="ECO:0007669"/>
    <property type="project" value="InterPro"/>
</dbReference>
<organism evidence="4 5">
    <name type="scientific">Cytophaga hutchinsonii (strain ATCC 33406 / DSM 1761 / CIP 103989 / NBRC 15051 / NCIMB 9469 / D465)</name>
    <dbReference type="NCBI Taxonomy" id="269798"/>
    <lineage>
        <taxon>Bacteria</taxon>
        <taxon>Pseudomonadati</taxon>
        <taxon>Bacteroidota</taxon>
        <taxon>Cytophagia</taxon>
        <taxon>Cytophagales</taxon>
        <taxon>Cytophagaceae</taxon>
        <taxon>Cytophaga</taxon>
    </lineage>
</organism>
<dbReference type="Proteomes" id="UP000001822">
    <property type="component" value="Chromosome"/>
</dbReference>
<gene>
    <name evidence="4" type="ordered locus">CHU_3627</name>
</gene>
<dbReference type="GO" id="GO:0004386">
    <property type="term" value="F:helicase activity"/>
    <property type="evidence" value="ECO:0007669"/>
    <property type="project" value="UniProtKB-KW"/>
</dbReference>
<dbReference type="InterPro" id="IPR014001">
    <property type="entry name" value="Helicase_ATP-bd"/>
</dbReference>
<evidence type="ECO:0000256" key="1">
    <source>
        <dbReference type="ARBA" id="ARBA00022801"/>
    </source>
</evidence>
<dbReference type="GO" id="GO:0016787">
    <property type="term" value="F:hydrolase activity"/>
    <property type="evidence" value="ECO:0007669"/>
    <property type="project" value="UniProtKB-KW"/>
</dbReference>
<dbReference type="Gene3D" id="3.40.50.300">
    <property type="entry name" value="P-loop containing nucleotide triphosphate hydrolases"/>
    <property type="match status" value="1"/>
</dbReference>
<sequence length="977" mass="113640">MKVSTTEPFQIIYSLFEHEYLGYLFESFVIQLDHQRRLTLKHQNISAKNADEFARELDDVDFKLIDLIDSIQQEAIVKKFYNKKITPAEFFLKIYHKEKGDELIQDAIRSYIELKKNQILCLLENKMLFEMGHDGEPTWKRLALAPQKANILFHFMRNEDNTHYFPTIKYDGQKIDFQYKNAIIVCSMPAWLLVDNTVYHFNKDVDGNKLKPFLNKKFILVPRKMEETYYEKFVTQIVSSFDVHAKGFTIHAEEYAPKPVLTLTELAVAKAPVSLFDTAGQDTAVDTVEENKILVSLDFQYGTFIFSSDKLSPSFVKMEKTDDSYIFHKVKRDSDKEKDFLDLLRNSDLEFKSGKVTLDKSKIFSWLSANRAALEAQGLVVRQNLKDGKRYFVGASSISLEVKENNDWFDIYAVVRFGEFEIPFLKLKQYILKKKKEFVLPNGEIAVIPEEWFSQYSDLFAFIEDDSDDLKLRKHHMALVKELQNDRLAEVSMDRKLERLRDFQEIEDYDLPAEFKGELRPYQKAGYNWMRFLNQYNFGGCLADDMGLGKTVQTLALLQSLQKTADGKASLLIMPTSLVYNWEMEARKFTPDLKILNFTGINRDKNVEQFHNYDIIITSYGTVRIDIELFKQYQFYYTILDESQVIKNPESIIAKAVKELNSKHRLILTGTPVENSTMDLWSQMTFVNPGLLGSQQFFRNEFLNPIEKKHDEVKTKRLYSIIKPFILRRQKSQVVKDLPEKIENVHYCTMSPEQEQEYEKTKSNYRNLILESIDEKGLAGSQILLLQGLTKLRQIANHPSLVEDTFEGTSGKMEDVNYMLDNALELGHKILVFSQFVKHLHLYAKLLDKAGIKYAYLDGQTRDRQAEVERFQNEEGIRVFLISLKAGGLGLNLTAADYVFLLDPWWNPAVEAQAVDRAYRIGQKNTVFTYKFITKNTVEEKILNLQKNKLKLANDLISSEETFFKALSKEDIQSIFD</sequence>
<dbReference type="InterPro" id="IPR001650">
    <property type="entry name" value="Helicase_C-like"/>
</dbReference>
<keyword evidence="4" id="KW-0347">Helicase</keyword>
<evidence type="ECO:0000259" key="3">
    <source>
        <dbReference type="PROSITE" id="PS51194"/>
    </source>
</evidence>
<dbReference type="AlphaFoldDB" id="A0A6N4SWD8"/>
<dbReference type="Gene3D" id="3.40.50.10810">
    <property type="entry name" value="Tandem AAA-ATPase domain"/>
    <property type="match status" value="1"/>
</dbReference>
<keyword evidence="5" id="KW-1185">Reference proteome</keyword>
<dbReference type="SMART" id="SM00490">
    <property type="entry name" value="HELICc"/>
    <property type="match status" value="1"/>
</dbReference>
<dbReference type="OrthoDB" id="9760715at2"/>
<evidence type="ECO:0000313" key="5">
    <source>
        <dbReference type="Proteomes" id="UP000001822"/>
    </source>
</evidence>
<dbReference type="SUPFAM" id="SSF52540">
    <property type="entry name" value="P-loop containing nucleoside triphosphate hydrolases"/>
    <property type="match status" value="2"/>
</dbReference>
<feature type="domain" description="Helicase ATP-binding" evidence="2">
    <location>
        <begin position="531"/>
        <end position="690"/>
    </location>
</feature>
<keyword evidence="1" id="KW-0378">Hydrolase</keyword>
<keyword evidence="4" id="KW-0547">Nucleotide-binding</keyword>
<dbReference type="InterPro" id="IPR027417">
    <property type="entry name" value="P-loop_NTPase"/>
</dbReference>
<dbReference type="CDD" id="cd18793">
    <property type="entry name" value="SF2_C_SNF"/>
    <property type="match status" value="1"/>
</dbReference>
<dbReference type="Pfam" id="PF00176">
    <property type="entry name" value="SNF2-rel_dom"/>
    <property type="match status" value="1"/>
</dbReference>
<evidence type="ECO:0000313" key="4">
    <source>
        <dbReference type="EMBL" id="ABG60860.1"/>
    </source>
</evidence>
<dbReference type="SMART" id="SM00487">
    <property type="entry name" value="DEXDc"/>
    <property type="match status" value="1"/>
</dbReference>
<accession>A0A6N4SWD8</accession>
<evidence type="ECO:0000259" key="2">
    <source>
        <dbReference type="PROSITE" id="PS51192"/>
    </source>
</evidence>
<dbReference type="InterPro" id="IPR000330">
    <property type="entry name" value="SNF2_N"/>
</dbReference>
<dbReference type="InterPro" id="IPR049730">
    <property type="entry name" value="SNF2/RAD54-like_C"/>
</dbReference>
<dbReference type="CDD" id="cd18012">
    <property type="entry name" value="DEXQc_arch_SWI2_SNF2"/>
    <property type="match status" value="1"/>
</dbReference>
<dbReference type="RefSeq" id="WP_011586965.1">
    <property type="nucleotide sequence ID" value="NC_008255.1"/>
</dbReference>
<dbReference type="InterPro" id="IPR038718">
    <property type="entry name" value="SNF2-like_sf"/>
</dbReference>
<keyword evidence="4" id="KW-0067">ATP-binding</keyword>
<reference evidence="4 5" key="1">
    <citation type="journal article" date="2007" name="Appl. Environ. Microbiol.">
        <title>Genome sequence of the cellulolytic gliding bacterium Cytophaga hutchinsonii.</title>
        <authorList>
            <person name="Xie G."/>
            <person name="Bruce D.C."/>
            <person name="Challacombe J.F."/>
            <person name="Chertkov O."/>
            <person name="Detter J.C."/>
            <person name="Gilna P."/>
            <person name="Han C.S."/>
            <person name="Lucas S."/>
            <person name="Misra M."/>
            <person name="Myers G.L."/>
            <person name="Richardson P."/>
            <person name="Tapia R."/>
            <person name="Thayer N."/>
            <person name="Thompson L.S."/>
            <person name="Brettin T.S."/>
            <person name="Henrissat B."/>
            <person name="Wilson D.B."/>
            <person name="McBride M.J."/>
        </authorList>
    </citation>
    <scope>NUCLEOTIDE SEQUENCE [LARGE SCALE GENOMIC DNA]</scope>
    <source>
        <strain evidence="5">ATCC 33406 / DSM 1761 / CIP 103989 / NBRC 15051 / NCIMB 9469 / D465</strain>
    </source>
</reference>
<dbReference type="PROSITE" id="PS51192">
    <property type="entry name" value="HELICASE_ATP_BIND_1"/>
    <property type="match status" value="1"/>
</dbReference>
<dbReference type="PANTHER" id="PTHR10799">
    <property type="entry name" value="SNF2/RAD54 HELICASE FAMILY"/>
    <property type="match status" value="1"/>
</dbReference>
<dbReference type="Pfam" id="PF00271">
    <property type="entry name" value="Helicase_C"/>
    <property type="match status" value="1"/>
</dbReference>
<dbReference type="EMBL" id="CP000383">
    <property type="protein sequence ID" value="ABG60860.1"/>
    <property type="molecule type" value="Genomic_DNA"/>
</dbReference>
<protein>
    <submittedName>
        <fullName evidence="4">Superfamily II DNA/RNA helicase, SNF2 family</fullName>
    </submittedName>
</protein>
<proteinExistence type="predicted"/>
<feature type="domain" description="Helicase C-terminal" evidence="3">
    <location>
        <begin position="815"/>
        <end position="968"/>
    </location>
</feature>
<name>A0A6N4SWD8_CYTH3</name>
<dbReference type="KEGG" id="chu:CHU_3627"/>
<dbReference type="PROSITE" id="PS51194">
    <property type="entry name" value="HELICASE_CTER"/>
    <property type="match status" value="1"/>
</dbReference>